<name>A0A3M8DEH6_9BACL</name>
<protein>
    <submittedName>
        <fullName evidence="1">Uncharacterized protein</fullName>
    </submittedName>
</protein>
<dbReference type="EMBL" id="RHHT01000002">
    <property type="protein sequence ID" value="RNB86423.1"/>
    <property type="molecule type" value="Genomic_DNA"/>
</dbReference>
<sequence length="64" mass="7113">MESANISKHVNRGRKRGNTNAGQTAYLVLSYAYTTQGRGARITMILPLFLFSSSALLKEENHEV</sequence>
<dbReference type="AlphaFoldDB" id="A0A3M8DEH6"/>
<accession>A0A3M8DEH6</accession>
<comment type="caution">
    <text evidence="1">The sequence shown here is derived from an EMBL/GenBank/DDBJ whole genome shotgun (WGS) entry which is preliminary data.</text>
</comment>
<gene>
    <name evidence="1" type="ORF">EDM58_02465</name>
</gene>
<proteinExistence type="predicted"/>
<reference evidence="1 2" key="1">
    <citation type="submission" date="2018-10" db="EMBL/GenBank/DDBJ databases">
        <title>Phylogenomics of Brevibacillus.</title>
        <authorList>
            <person name="Dunlap C."/>
        </authorList>
    </citation>
    <scope>NUCLEOTIDE SEQUENCE [LARGE SCALE GENOMIC DNA]</scope>
    <source>
        <strain evidence="1 2">JCM 15085</strain>
    </source>
</reference>
<evidence type="ECO:0000313" key="1">
    <source>
        <dbReference type="EMBL" id="RNB86423.1"/>
    </source>
</evidence>
<organism evidence="1 2">
    <name type="scientific">Brevibacillus panacihumi</name>
    <dbReference type="NCBI Taxonomy" id="497735"/>
    <lineage>
        <taxon>Bacteria</taxon>
        <taxon>Bacillati</taxon>
        <taxon>Bacillota</taxon>
        <taxon>Bacilli</taxon>
        <taxon>Bacillales</taxon>
        <taxon>Paenibacillaceae</taxon>
        <taxon>Brevibacillus</taxon>
    </lineage>
</organism>
<dbReference type="Proteomes" id="UP000281915">
    <property type="component" value="Unassembled WGS sequence"/>
</dbReference>
<evidence type="ECO:0000313" key="2">
    <source>
        <dbReference type="Proteomes" id="UP000281915"/>
    </source>
</evidence>